<dbReference type="SUPFAM" id="SSF52518">
    <property type="entry name" value="Thiamin diphosphate-binding fold (THDP-binding)"/>
    <property type="match status" value="1"/>
</dbReference>
<accession>X0X1S4</accession>
<feature type="domain" description="Dehydrogenase E1 component" evidence="4">
    <location>
        <begin position="16"/>
        <end position="218"/>
    </location>
</feature>
<dbReference type="InterPro" id="IPR029061">
    <property type="entry name" value="THDP-binding"/>
</dbReference>
<dbReference type="Pfam" id="PF00676">
    <property type="entry name" value="E1_dh"/>
    <property type="match status" value="1"/>
</dbReference>
<dbReference type="InterPro" id="IPR050642">
    <property type="entry name" value="PDH_E1_Alpha_Subunit"/>
</dbReference>
<evidence type="ECO:0000256" key="2">
    <source>
        <dbReference type="ARBA" id="ARBA00023002"/>
    </source>
</evidence>
<dbReference type="GO" id="GO:0006086">
    <property type="term" value="P:pyruvate decarboxylation to acetyl-CoA"/>
    <property type="evidence" value="ECO:0007669"/>
    <property type="project" value="TreeGrafter"/>
</dbReference>
<dbReference type="CDD" id="cd02000">
    <property type="entry name" value="TPP_E1_PDC_ADC_BCADC"/>
    <property type="match status" value="1"/>
</dbReference>
<dbReference type="PANTHER" id="PTHR11516:SF60">
    <property type="entry name" value="PYRUVATE DEHYDROGENASE E1 COMPONENT SUBUNIT ALPHA"/>
    <property type="match status" value="1"/>
</dbReference>
<dbReference type="PANTHER" id="PTHR11516">
    <property type="entry name" value="PYRUVATE DEHYDROGENASE E1 COMPONENT, ALPHA SUBUNIT BACTERIAL AND ORGANELLAR"/>
    <property type="match status" value="1"/>
</dbReference>
<name>X0X1S4_9ZZZZ</name>
<evidence type="ECO:0000313" key="5">
    <source>
        <dbReference type="EMBL" id="GAG30588.1"/>
    </source>
</evidence>
<comment type="cofactor">
    <cofactor evidence="1">
        <name>thiamine diphosphate</name>
        <dbReference type="ChEBI" id="CHEBI:58937"/>
    </cofactor>
</comment>
<dbReference type="EMBL" id="BARS01041284">
    <property type="protein sequence ID" value="GAG30588.1"/>
    <property type="molecule type" value="Genomic_DNA"/>
</dbReference>
<gene>
    <name evidence="5" type="ORF">S01H1_62810</name>
</gene>
<keyword evidence="3" id="KW-0786">Thiamine pyrophosphate</keyword>
<evidence type="ECO:0000256" key="1">
    <source>
        <dbReference type="ARBA" id="ARBA00001964"/>
    </source>
</evidence>
<protein>
    <recommendedName>
        <fullName evidence="4">Dehydrogenase E1 component domain-containing protein</fullName>
    </recommendedName>
</protein>
<dbReference type="GO" id="GO:0004739">
    <property type="term" value="F:pyruvate dehydrogenase (acetyl-transferring) activity"/>
    <property type="evidence" value="ECO:0007669"/>
    <property type="project" value="TreeGrafter"/>
</dbReference>
<dbReference type="Gene3D" id="3.40.50.970">
    <property type="match status" value="1"/>
</dbReference>
<keyword evidence="2" id="KW-0560">Oxidoreductase</keyword>
<evidence type="ECO:0000256" key="3">
    <source>
        <dbReference type="ARBA" id="ARBA00023052"/>
    </source>
</evidence>
<reference evidence="5" key="1">
    <citation type="journal article" date="2014" name="Front. Microbiol.">
        <title>High frequency of phylogenetically diverse reductive dehalogenase-homologous genes in deep subseafloor sedimentary metagenomes.</title>
        <authorList>
            <person name="Kawai M."/>
            <person name="Futagami T."/>
            <person name="Toyoda A."/>
            <person name="Takaki Y."/>
            <person name="Nishi S."/>
            <person name="Hori S."/>
            <person name="Arai W."/>
            <person name="Tsubouchi T."/>
            <person name="Morono Y."/>
            <person name="Uchiyama I."/>
            <person name="Ito T."/>
            <person name="Fujiyama A."/>
            <person name="Inagaki F."/>
            <person name="Takami H."/>
        </authorList>
    </citation>
    <scope>NUCLEOTIDE SEQUENCE</scope>
    <source>
        <strain evidence="5">Expedition CK06-06</strain>
    </source>
</reference>
<dbReference type="InterPro" id="IPR001017">
    <property type="entry name" value="DH_E1"/>
</dbReference>
<feature type="non-terminal residue" evidence="5">
    <location>
        <position position="219"/>
    </location>
</feature>
<organism evidence="5">
    <name type="scientific">marine sediment metagenome</name>
    <dbReference type="NCBI Taxonomy" id="412755"/>
    <lineage>
        <taxon>unclassified sequences</taxon>
        <taxon>metagenomes</taxon>
        <taxon>ecological metagenomes</taxon>
    </lineage>
</organism>
<evidence type="ECO:0000259" key="4">
    <source>
        <dbReference type="Pfam" id="PF00676"/>
    </source>
</evidence>
<sequence>MATKVTKERKARMLGRMIAIRRFEESVKQLYRAGEITGAIHLYIGQEAVAVGVCEALRDDDYVTSTHRSHGHAIAKGLNTSLMLAEMMGRETGLSSGRGGSMHMFDVGKGFLGGNGIVGGGIAIATGAAFSARYRETGQVAVSFFSEGACNQGVLYECLNMTSLWKLPVIYVCENNRYAATTPVEKSTCTEDIAPRAAAYGLPWRIADGNDVLDVYSAA</sequence>
<comment type="caution">
    <text evidence="5">The sequence shown here is derived from an EMBL/GenBank/DDBJ whole genome shotgun (WGS) entry which is preliminary data.</text>
</comment>
<proteinExistence type="predicted"/>
<dbReference type="AlphaFoldDB" id="X0X1S4"/>